<name>A0A9P4M5W4_9PEZI</name>
<organism evidence="2 3">
    <name type="scientific">Rhizodiscina lignyota</name>
    <dbReference type="NCBI Taxonomy" id="1504668"/>
    <lineage>
        <taxon>Eukaryota</taxon>
        <taxon>Fungi</taxon>
        <taxon>Dikarya</taxon>
        <taxon>Ascomycota</taxon>
        <taxon>Pezizomycotina</taxon>
        <taxon>Dothideomycetes</taxon>
        <taxon>Pleosporomycetidae</taxon>
        <taxon>Aulographales</taxon>
        <taxon>Rhizodiscinaceae</taxon>
        <taxon>Rhizodiscina</taxon>
    </lineage>
</organism>
<feature type="region of interest" description="Disordered" evidence="1">
    <location>
        <begin position="93"/>
        <end position="115"/>
    </location>
</feature>
<dbReference type="AlphaFoldDB" id="A0A9P4M5W4"/>
<protein>
    <submittedName>
        <fullName evidence="2">Uncharacterized protein</fullName>
    </submittedName>
</protein>
<comment type="caution">
    <text evidence="2">The sequence shown here is derived from an EMBL/GenBank/DDBJ whole genome shotgun (WGS) entry which is preliminary data.</text>
</comment>
<sequence>MAPSSSAYPGPPWFPAPPYESSIKALAHGIVDLWPYMALSGARMMFSGKLMYSEPLDEREQTLLELLTNYKDERLRRTEKAYIDWLSRHEQCLAPPNPAQPRSTHHPEDPAPPSFPRPPFEDSVLYLAHYVAEEHPFAVLGGVKIELDKLIDFETPLSVSESMIYHMVRNDERLRWWGREQQAWARHMGRDNWVPIKEDLMPGDVERMRRSHEERYGGPSEGETLQVANDRTTS</sequence>
<dbReference type="EMBL" id="ML978131">
    <property type="protein sequence ID" value="KAF2095727.1"/>
    <property type="molecule type" value="Genomic_DNA"/>
</dbReference>
<evidence type="ECO:0000256" key="1">
    <source>
        <dbReference type="SAM" id="MobiDB-lite"/>
    </source>
</evidence>
<evidence type="ECO:0000313" key="3">
    <source>
        <dbReference type="Proteomes" id="UP000799772"/>
    </source>
</evidence>
<gene>
    <name evidence="2" type="ORF">NA57DRAFT_79437</name>
</gene>
<evidence type="ECO:0000313" key="2">
    <source>
        <dbReference type="EMBL" id="KAF2095727.1"/>
    </source>
</evidence>
<keyword evidence="3" id="KW-1185">Reference proteome</keyword>
<reference evidence="2" key="1">
    <citation type="journal article" date="2020" name="Stud. Mycol.">
        <title>101 Dothideomycetes genomes: a test case for predicting lifestyles and emergence of pathogens.</title>
        <authorList>
            <person name="Haridas S."/>
            <person name="Albert R."/>
            <person name="Binder M."/>
            <person name="Bloem J."/>
            <person name="Labutti K."/>
            <person name="Salamov A."/>
            <person name="Andreopoulos B."/>
            <person name="Baker S."/>
            <person name="Barry K."/>
            <person name="Bills G."/>
            <person name="Bluhm B."/>
            <person name="Cannon C."/>
            <person name="Castanera R."/>
            <person name="Culley D."/>
            <person name="Daum C."/>
            <person name="Ezra D."/>
            <person name="Gonzalez J."/>
            <person name="Henrissat B."/>
            <person name="Kuo A."/>
            <person name="Liang C."/>
            <person name="Lipzen A."/>
            <person name="Lutzoni F."/>
            <person name="Magnuson J."/>
            <person name="Mondo S."/>
            <person name="Nolan M."/>
            <person name="Ohm R."/>
            <person name="Pangilinan J."/>
            <person name="Park H.-J."/>
            <person name="Ramirez L."/>
            <person name="Alfaro M."/>
            <person name="Sun H."/>
            <person name="Tritt A."/>
            <person name="Yoshinaga Y."/>
            <person name="Zwiers L.-H."/>
            <person name="Turgeon B."/>
            <person name="Goodwin S."/>
            <person name="Spatafora J."/>
            <person name="Crous P."/>
            <person name="Grigoriev I."/>
        </authorList>
    </citation>
    <scope>NUCLEOTIDE SEQUENCE</scope>
    <source>
        <strain evidence="2">CBS 133067</strain>
    </source>
</reference>
<proteinExistence type="predicted"/>
<feature type="region of interest" description="Disordered" evidence="1">
    <location>
        <begin position="208"/>
        <end position="234"/>
    </location>
</feature>
<accession>A0A9P4M5W4</accession>
<dbReference type="Proteomes" id="UP000799772">
    <property type="component" value="Unassembled WGS sequence"/>
</dbReference>